<accession>A0A939QCK4</accession>
<sequence>MVQRAIDHVESVGLTLGASEGVVQQLAADAGLSQRQFAQLWPSTELFLADVFCELADQARIDRANTETLLTTWQYLSARTEDLRSAEGRRRVLIDVIRTAAEYNFDVVTASSKWRTYAALSTTIMSWPDEAVRTRILDALRASELAFAETMESFYRNVLPTVGYRLKPVYRGDYQPFVVAAASVIEGLGIVRTTVPTLVEARFDFPVGEGSEEWSIASLAFVGVVDAFIEPDPAFVPEEAIGRLSSGVDVSPHASAESER</sequence>
<protein>
    <submittedName>
        <fullName evidence="1">Uncharacterized protein</fullName>
    </submittedName>
</protein>
<comment type="caution">
    <text evidence="1">The sequence shown here is derived from an EMBL/GenBank/DDBJ whole genome shotgun (WGS) entry which is preliminary data.</text>
</comment>
<evidence type="ECO:0000313" key="2">
    <source>
        <dbReference type="Proteomes" id="UP000668403"/>
    </source>
</evidence>
<dbReference type="AlphaFoldDB" id="A0A939QCK4"/>
<proteinExistence type="predicted"/>
<name>A0A939QCK4_9MICO</name>
<evidence type="ECO:0000313" key="1">
    <source>
        <dbReference type="EMBL" id="MBO2989672.1"/>
    </source>
</evidence>
<dbReference type="EMBL" id="JAGFBF010000004">
    <property type="protein sequence ID" value="MBO2989672.1"/>
    <property type="molecule type" value="Genomic_DNA"/>
</dbReference>
<dbReference type="Proteomes" id="UP000668403">
    <property type="component" value="Unassembled WGS sequence"/>
</dbReference>
<keyword evidence="2" id="KW-1185">Reference proteome</keyword>
<reference evidence="1" key="1">
    <citation type="submission" date="2021-03" db="EMBL/GenBank/DDBJ databases">
        <title>Leucobacter chromiisoli sp. nov., isolated from chromium-containing soil of chemical plant.</title>
        <authorList>
            <person name="Xu Z."/>
        </authorList>
    </citation>
    <scope>NUCLEOTIDE SEQUENCE</scope>
    <source>
        <strain evidence="1">K 70/01</strain>
    </source>
</reference>
<gene>
    <name evidence="1" type="ORF">J4H85_06645</name>
</gene>
<organism evidence="1 2">
    <name type="scientific">Leucobacter tardus</name>
    <dbReference type="NCBI Taxonomy" id="501483"/>
    <lineage>
        <taxon>Bacteria</taxon>
        <taxon>Bacillati</taxon>
        <taxon>Actinomycetota</taxon>
        <taxon>Actinomycetes</taxon>
        <taxon>Micrococcales</taxon>
        <taxon>Microbacteriaceae</taxon>
        <taxon>Leucobacter</taxon>
    </lineage>
</organism>